<dbReference type="EMBL" id="CP136895">
    <property type="protein sequence ID" value="WOL10701.1"/>
    <property type="molecule type" value="Genomic_DNA"/>
</dbReference>
<evidence type="ECO:0000313" key="2">
    <source>
        <dbReference type="Proteomes" id="UP001327560"/>
    </source>
</evidence>
<dbReference type="GO" id="GO:0003964">
    <property type="term" value="F:RNA-directed DNA polymerase activity"/>
    <property type="evidence" value="ECO:0007669"/>
    <property type="project" value="UniProtKB-KW"/>
</dbReference>
<reference evidence="1 2" key="1">
    <citation type="submission" date="2023-10" db="EMBL/GenBank/DDBJ databases">
        <title>Chromosome-scale genome assembly provides insights into flower coloration mechanisms of Canna indica.</title>
        <authorList>
            <person name="Li C."/>
        </authorList>
    </citation>
    <scope>NUCLEOTIDE SEQUENCE [LARGE SCALE GENOMIC DNA]</scope>
    <source>
        <tissue evidence="1">Flower</tissue>
    </source>
</reference>
<keyword evidence="1" id="KW-0808">Transferase</keyword>
<protein>
    <submittedName>
        <fullName evidence="1">Reverse transcriptase</fullName>
    </submittedName>
</protein>
<keyword evidence="1" id="KW-0695">RNA-directed DNA polymerase</keyword>
<dbReference type="AlphaFoldDB" id="A0AAQ3QFA2"/>
<sequence length="147" mass="16565">MGEIKEVIDGLKNHKAPGPDGILNELFKSIWNKEIVKQIYEGGLGLLNLNSHNQAILGGWIWKLRQNKEKQWVDILKAIFTDFDHLCASRGRLSHVWRGVIRGLDFFNSSLSFQVGEGTIEPEAYAPIIFELADFPFANGLGNILVF</sequence>
<keyword evidence="2" id="KW-1185">Reference proteome</keyword>
<name>A0AAQ3QFA2_9LILI</name>
<organism evidence="1 2">
    <name type="scientific">Canna indica</name>
    <name type="common">Indian-shot</name>
    <dbReference type="NCBI Taxonomy" id="4628"/>
    <lineage>
        <taxon>Eukaryota</taxon>
        <taxon>Viridiplantae</taxon>
        <taxon>Streptophyta</taxon>
        <taxon>Embryophyta</taxon>
        <taxon>Tracheophyta</taxon>
        <taxon>Spermatophyta</taxon>
        <taxon>Magnoliopsida</taxon>
        <taxon>Liliopsida</taxon>
        <taxon>Zingiberales</taxon>
        <taxon>Cannaceae</taxon>
        <taxon>Canna</taxon>
    </lineage>
</organism>
<proteinExistence type="predicted"/>
<evidence type="ECO:0000313" key="1">
    <source>
        <dbReference type="EMBL" id="WOL10701.1"/>
    </source>
</evidence>
<gene>
    <name evidence="1" type="ORF">Cni_G19460</name>
</gene>
<dbReference type="Proteomes" id="UP001327560">
    <property type="component" value="Chromosome 6"/>
</dbReference>
<keyword evidence="1" id="KW-0548">Nucleotidyltransferase</keyword>
<accession>A0AAQ3QFA2</accession>